<evidence type="ECO:0000313" key="3">
    <source>
        <dbReference type="EMBL" id="KAK4413120.1"/>
    </source>
</evidence>
<evidence type="ECO:0000313" key="4">
    <source>
        <dbReference type="Proteomes" id="UP001293254"/>
    </source>
</evidence>
<proteinExistence type="predicted"/>
<gene>
    <name evidence="3" type="ORF">Salat_2959200</name>
</gene>
<keyword evidence="4" id="KW-1185">Reference proteome</keyword>
<evidence type="ECO:0000259" key="2">
    <source>
        <dbReference type="Pfam" id="PF14111"/>
    </source>
</evidence>
<feature type="compositionally biased region" description="Basic and acidic residues" evidence="1">
    <location>
        <begin position="312"/>
        <end position="324"/>
    </location>
</feature>
<comment type="caution">
    <text evidence="3">The sequence shown here is derived from an EMBL/GenBank/DDBJ whole genome shotgun (WGS) entry which is preliminary data.</text>
</comment>
<feature type="domain" description="DUF4283" evidence="2">
    <location>
        <begin position="110"/>
        <end position="192"/>
    </location>
</feature>
<dbReference type="InterPro" id="IPR040256">
    <property type="entry name" value="At4g02000-like"/>
</dbReference>
<feature type="compositionally biased region" description="Polar residues" evidence="1">
    <location>
        <begin position="17"/>
        <end position="46"/>
    </location>
</feature>
<dbReference type="PANTHER" id="PTHR31286">
    <property type="entry name" value="GLYCINE-RICH CELL WALL STRUCTURAL PROTEIN 1.8-LIKE"/>
    <property type="match status" value="1"/>
</dbReference>
<evidence type="ECO:0000256" key="1">
    <source>
        <dbReference type="SAM" id="MobiDB-lite"/>
    </source>
</evidence>
<dbReference type="InterPro" id="IPR025558">
    <property type="entry name" value="DUF4283"/>
</dbReference>
<dbReference type="Proteomes" id="UP001293254">
    <property type="component" value="Unassembled WGS sequence"/>
</dbReference>
<dbReference type="AlphaFoldDB" id="A0AAE2C8Y3"/>
<reference evidence="3" key="2">
    <citation type="journal article" date="2024" name="Plant">
        <title>Genomic evolution and insights into agronomic trait innovations of Sesamum species.</title>
        <authorList>
            <person name="Miao H."/>
            <person name="Wang L."/>
            <person name="Qu L."/>
            <person name="Liu H."/>
            <person name="Sun Y."/>
            <person name="Le M."/>
            <person name="Wang Q."/>
            <person name="Wei S."/>
            <person name="Zheng Y."/>
            <person name="Lin W."/>
            <person name="Duan Y."/>
            <person name="Cao H."/>
            <person name="Xiong S."/>
            <person name="Wang X."/>
            <person name="Wei L."/>
            <person name="Li C."/>
            <person name="Ma Q."/>
            <person name="Ju M."/>
            <person name="Zhao R."/>
            <person name="Li G."/>
            <person name="Mu C."/>
            <person name="Tian Q."/>
            <person name="Mei H."/>
            <person name="Zhang T."/>
            <person name="Gao T."/>
            <person name="Zhang H."/>
        </authorList>
    </citation>
    <scope>NUCLEOTIDE SEQUENCE</scope>
    <source>
        <strain evidence="3">3651</strain>
    </source>
</reference>
<organism evidence="3 4">
    <name type="scientific">Sesamum alatum</name>
    <dbReference type="NCBI Taxonomy" id="300844"/>
    <lineage>
        <taxon>Eukaryota</taxon>
        <taxon>Viridiplantae</taxon>
        <taxon>Streptophyta</taxon>
        <taxon>Embryophyta</taxon>
        <taxon>Tracheophyta</taxon>
        <taxon>Spermatophyta</taxon>
        <taxon>Magnoliopsida</taxon>
        <taxon>eudicotyledons</taxon>
        <taxon>Gunneridae</taxon>
        <taxon>Pentapetalae</taxon>
        <taxon>asterids</taxon>
        <taxon>lamiids</taxon>
        <taxon>Lamiales</taxon>
        <taxon>Pedaliaceae</taxon>
        <taxon>Sesamum</taxon>
    </lineage>
</organism>
<dbReference type="EMBL" id="JACGWO010000013">
    <property type="protein sequence ID" value="KAK4413120.1"/>
    <property type="molecule type" value="Genomic_DNA"/>
</dbReference>
<accession>A0AAE2C8Y3</accession>
<sequence length="347" mass="38996">MTTPDLNSDEFPPCRTQPGQVDSPGLTSQNPNLQNKPPIQANSTPTEAPPQAQKSFVDVVNSQASDSSFPTSMLHSYLAGAPPAPMGIRTESQGLPKIQFSVEETERLSEHYKFAIIGKFSHGFPPYRNMHRLLSTLKLKEPFTVTMINNRYALINLKNEADFTKLWTQRLWHIDGFPMRTFKWTPSFHPQEESSLAPVWIRFPSLPAHLFQKDALHAIARLVGNPLKLDEPTLFQSRLMAARVCVEVDLATKLVDEFVIGIGTDEVVQKVVYENLPKYCMLCKHIGHEAHSCYTKGNAPKPQKFQQHKGKALADPRRNEKGDQNAENVILKSESQVCLKLKNRGGT</sequence>
<feature type="region of interest" description="Disordered" evidence="1">
    <location>
        <begin position="298"/>
        <end position="326"/>
    </location>
</feature>
<dbReference type="Pfam" id="PF14111">
    <property type="entry name" value="DUF4283"/>
    <property type="match status" value="1"/>
</dbReference>
<reference evidence="3" key="1">
    <citation type="submission" date="2020-06" db="EMBL/GenBank/DDBJ databases">
        <authorList>
            <person name="Li T."/>
            <person name="Hu X."/>
            <person name="Zhang T."/>
            <person name="Song X."/>
            <person name="Zhang H."/>
            <person name="Dai N."/>
            <person name="Sheng W."/>
            <person name="Hou X."/>
            <person name="Wei L."/>
        </authorList>
    </citation>
    <scope>NUCLEOTIDE SEQUENCE</scope>
    <source>
        <strain evidence="3">3651</strain>
        <tissue evidence="3">Leaf</tissue>
    </source>
</reference>
<name>A0AAE2C8Y3_9LAMI</name>
<protein>
    <recommendedName>
        <fullName evidence="2">DUF4283 domain-containing protein</fullName>
    </recommendedName>
</protein>
<dbReference type="PANTHER" id="PTHR31286:SF179">
    <property type="entry name" value="RNASE H TYPE-1 DOMAIN-CONTAINING PROTEIN"/>
    <property type="match status" value="1"/>
</dbReference>
<feature type="region of interest" description="Disordered" evidence="1">
    <location>
        <begin position="1"/>
        <end position="52"/>
    </location>
</feature>